<organism evidence="2 3">
    <name type="scientific">Streptomyces mashuensis</name>
    <dbReference type="NCBI Taxonomy" id="33904"/>
    <lineage>
        <taxon>Bacteria</taxon>
        <taxon>Bacillati</taxon>
        <taxon>Actinomycetota</taxon>
        <taxon>Actinomycetes</taxon>
        <taxon>Kitasatosporales</taxon>
        <taxon>Streptomycetaceae</taxon>
        <taxon>Streptomyces</taxon>
    </lineage>
</organism>
<keyword evidence="1" id="KW-0732">Signal</keyword>
<feature type="chain" id="PRO_5037962477" description="Secreted protein" evidence="1">
    <location>
        <begin position="28"/>
        <end position="112"/>
    </location>
</feature>
<protein>
    <recommendedName>
        <fullName evidence="4">Secreted protein</fullName>
    </recommendedName>
</protein>
<evidence type="ECO:0000313" key="2">
    <source>
        <dbReference type="EMBL" id="GHF29278.1"/>
    </source>
</evidence>
<evidence type="ECO:0000313" key="3">
    <source>
        <dbReference type="Proteomes" id="UP000638313"/>
    </source>
</evidence>
<dbReference type="AlphaFoldDB" id="A0A919E8R2"/>
<evidence type="ECO:0000256" key="1">
    <source>
        <dbReference type="SAM" id="SignalP"/>
    </source>
</evidence>
<accession>A0A919E8R2</accession>
<evidence type="ECO:0008006" key="4">
    <source>
        <dbReference type="Google" id="ProtNLM"/>
    </source>
</evidence>
<keyword evidence="3" id="KW-1185">Reference proteome</keyword>
<dbReference type="Proteomes" id="UP000638313">
    <property type="component" value="Unassembled WGS sequence"/>
</dbReference>
<comment type="caution">
    <text evidence="2">The sequence shown here is derived from an EMBL/GenBank/DDBJ whole genome shotgun (WGS) entry which is preliminary data.</text>
</comment>
<dbReference type="EMBL" id="BNBD01000001">
    <property type="protein sequence ID" value="GHF29278.1"/>
    <property type="molecule type" value="Genomic_DNA"/>
</dbReference>
<gene>
    <name evidence="2" type="ORF">GCM10010218_08040</name>
</gene>
<reference evidence="2" key="1">
    <citation type="journal article" date="2014" name="Int. J. Syst. Evol. Microbiol.">
        <title>Complete genome sequence of Corynebacterium casei LMG S-19264T (=DSM 44701T), isolated from a smear-ripened cheese.</title>
        <authorList>
            <consortium name="US DOE Joint Genome Institute (JGI-PGF)"/>
            <person name="Walter F."/>
            <person name="Albersmeier A."/>
            <person name="Kalinowski J."/>
            <person name="Ruckert C."/>
        </authorList>
    </citation>
    <scope>NUCLEOTIDE SEQUENCE</scope>
    <source>
        <strain evidence="2">JCM 4059</strain>
    </source>
</reference>
<dbReference type="RefSeq" id="WP_190127925.1">
    <property type="nucleotide sequence ID" value="NZ_BNBD01000001.1"/>
</dbReference>
<reference evidence="2" key="2">
    <citation type="submission" date="2020-09" db="EMBL/GenBank/DDBJ databases">
        <authorList>
            <person name="Sun Q."/>
            <person name="Ohkuma M."/>
        </authorList>
    </citation>
    <scope>NUCLEOTIDE SEQUENCE</scope>
    <source>
        <strain evidence="2">JCM 4059</strain>
    </source>
</reference>
<feature type="signal peptide" evidence="1">
    <location>
        <begin position="1"/>
        <end position="27"/>
    </location>
</feature>
<name>A0A919E8R2_9ACTN</name>
<proteinExistence type="predicted"/>
<sequence>MKKSAARALAGLAVAGVALIGASPAFAEIRAYSPNGKAWAATGYNDTKLWLEQRTDGKSHADYYRTDDDSPYHLWNKSGGVVSSSQGATIYKVRVCEWVPDNNDNCGHWQNN</sequence>